<feature type="non-terminal residue" evidence="1">
    <location>
        <position position="208"/>
    </location>
</feature>
<proteinExistence type="predicted"/>
<keyword evidence="2" id="KW-1185">Reference proteome</keyword>
<dbReference type="Proteomes" id="UP000789860">
    <property type="component" value="Unassembled WGS sequence"/>
</dbReference>
<feature type="non-terminal residue" evidence="1">
    <location>
        <position position="1"/>
    </location>
</feature>
<sequence>AVDPDIANATWVNVVQAIKRSGGLPDPDVTPELMIDVVQHPDDGQDGKNDVCPKPFLDVLCAHIRNVVNIHAMLNIFWFVASGIAIYRHEDGEDDDQHGREDFEEHAEVADEEVGVQAAFLDDLKGWGCDHGLDPADETVWRYGDAFSLGYEAAAMAAQREPQDQPSDPSARPPLPLRMEPKLETSTSSAFTVLVDMLERVSSRPAVK</sequence>
<organism evidence="1 2">
    <name type="scientific">Scutellospora calospora</name>
    <dbReference type="NCBI Taxonomy" id="85575"/>
    <lineage>
        <taxon>Eukaryota</taxon>
        <taxon>Fungi</taxon>
        <taxon>Fungi incertae sedis</taxon>
        <taxon>Mucoromycota</taxon>
        <taxon>Glomeromycotina</taxon>
        <taxon>Glomeromycetes</taxon>
        <taxon>Diversisporales</taxon>
        <taxon>Gigasporaceae</taxon>
        <taxon>Scutellospora</taxon>
    </lineage>
</organism>
<reference evidence="1" key="1">
    <citation type="submission" date="2021-06" db="EMBL/GenBank/DDBJ databases">
        <authorList>
            <person name="Kallberg Y."/>
            <person name="Tangrot J."/>
            <person name="Rosling A."/>
        </authorList>
    </citation>
    <scope>NUCLEOTIDE SEQUENCE</scope>
    <source>
        <strain evidence="1">AU212A</strain>
    </source>
</reference>
<evidence type="ECO:0000313" key="2">
    <source>
        <dbReference type="Proteomes" id="UP000789860"/>
    </source>
</evidence>
<gene>
    <name evidence="1" type="ORF">SCALOS_LOCUS9990</name>
</gene>
<name>A0ACA9P4F7_9GLOM</name>
<evidence type="ECO:0000313" key="1">
    <source>
        <dbReference type="EMBL" id="CAG8687250.1"/>
    </source>
</evidence>
<comment type="caution">
    <text evidence="1">The sequence shown here is derived from an EMBL/GenBank/DDBJ whole genome shotgun (WGS) entry which is preliminary data.</text>
</comment>
<dbReference type="EMBL" id="CAJVPM010034442">
    <property type="protein sequence ID" value="CAG8687250.1"/>
    <property type="molecule type" value="Genomic_DNA"/>
</dbReference>
<protein>
    <submittedName>
        <fullName evidence="1">233_t:CDS:1</fullName>
    </submittedName>
</protein>
<accession>A0ACA9P4F7</accession>